<name>Q0KCL1_CUPNH</name>
<feature type="region of interest" description="Disordered" evidence="1">
    <location>
        <begin position="28"/>
        <end position="48"/>
    </location>
</feature>
<protein>
    <submittedName>
        <fullName evidence="2">Uncharacterized protein</fullName>
    </submittedName>
</protein>
<dbReference type="AlphaFoldDB" id="Q0KCL1"/>
<dbReference type="EMBL" id="AM260479">
    <property type="protein sequence ID" value="CAJ92260.1"/>
    <property type="molecule type" value="Genomic_DNA"/>
</dbReference>
<proteinExistence type="predicted"/>
<dbReference type="KEGG" id="reh:H16_A1119"/>
<reference evidence="2 3" key="1">
    <citation type="journal article" date="2006" name="Nat. Biotechnol.">
        <title>Genome sequence of the bioplastic-producing 'Knallgas' bacterium Ralstonia eutropha H16.</title>
        <authorList>
            <person name="Pohlmann A."/>
            <person name="Fricke W.F."/>
            <person name="Reinecke F."/>
            <person name="Kusian B."/>
            <person name="Liesegang H."/>
            <person name="Cramm R."/>
            <person name="Eitinger T."/>
            <person name="Ewering C."/>
            <person name="Potter M."/>
            <person name="Schwartz E."/>
            <person name="Strittmatter A."/>
            <person name="Voss I."/>
            <person name="Gottschalk G."/>
            <person name="Steinbuechel A."/>
            <person name="Friedrich B."/>
            <person name="Bowien B."/>
        </authorList>
    </citation>
    <scope>NUCLEOTIDE SEQUENCE [LARGE SCALE GENOMIC DNA]</scope>
    <source>
        <strain evidence="3">ATCC 17699 / DSM 428 / KCTC 22496 / NCIMB 10442 / H16 / Stanier 337</strain>
    </source>
</reference>
<sequence length="130" mass="14325">MLLRGKPGQPEGLPRCNPPDMSHPVCCRDVEHHSGTTSRNRRDPEGPLGLLNADCRMLGELDVGARQTAALYRSRHLPVQQPARAAGGLSARPNTNRKGLLYWLIPGICTTVRECCRQQRAGALHRTPFP</sequence>
<feature type="compositionally biased region" description="Basic and acidic residues" evidence="1">
    <location>
        <begin position="28"/>
        <end position="45"/>
    </location>
</feature>
<organism evidence="2 3">
    <name type="scientific">Cupriavidus necator (strain ATCC 17699 / DSM 428 / KCTC 22496 / NCIMB 10442 / H16 / Stanier 337)</name>
    <name type="common">Ralstonia eutropha</name>
    <dbReference type="NCBI Taxonomy" id="381666"/>
    <lineage>
        <taxon>Bacteria</taxon>
        <taxon>Pseudomonadati</taxon>
        <taxon>Pseudomonadota</taxon>
        <taxon>Betaproteobacteria</taxon>
        <taxon>Burkholderiales</taxon>
        <taxon>Burkholderiaceae</taxon>
        <taxon>Cupriavidus</taxon>
    </lineage>
</organism>
<gene>
    <name evidence="2" type="ordered locus">H16_A1119</name>
</gene>
<dbReference type="HOGENOM" id="CLU_1934534_0_0_4"/>
<evidence type="ECO:0000313" key="2">
    <source>
        <dbReference type="EMBL" id="CAJ92260.1"/>
    </source>
</evidence>
<evidence type="ECO:0000256" key="1">
    <source>
        <dbReference type="SAM" id="MobiDB-lite"/>
    </source>
</evidence>
<dbReference type="Proteomes" id="UP000008210">
    <property type="component" value="Chromosome 1"/>
</dbReference>
<keyword evidence="3" id="KW-1185">Reference proteome</keyword>
<evidence type="ECO:0000313" key="3">
    <source>
        <dbReference type="Proteomes" id="UP000008210"/>
    </source>
</evidence>
<accession>Q0KCL1</accession>
<dbReference type="STRING" id="381666.H16_A1119"/>